<feature type="region of interest" description="Disordered" evidence="1">
    <location>
        <begin position="229"/>
        <end position="272"/>
    </location>
</feature>
<evidence type="ECO:0000256" key="1">
    <source>
        <dbReference type="SAM" id="MobiDB-lite"/>
    </source>
</evidence>
<accession>A0A1A6AA43</accession>
<dbReference type="EMBL" id="KI894029">
    <property type="protein sequence ID" value="OBR86930.1"/>
    <property type="molecule type" value="Genomic_DNA"/>
</dbReference>
<feature type="compositionally biased region" description="Low complexity" evidence="1">
    <location>
        <begin position="388"/>
        <end position="402"/>
    </location>
</feature>
<feature type="domain" description="DUF7918" evidence="2">
    <location>
        <begin position="22"/>
        <end position="231"/>
    </location>
</feature>
<dbReference type="STRING" id="1296121.A0A1A6AA43"/>
<evidence type="ECO:0000259" key="2">
    <source>
        <dbReference type="Pfam" id="PF25534"/>
    </source>
</evidence>
<dbReference type="InterPro" id="IPR057678">
    <property type="entry name" value="DUF7918"/>
</dbReference>
<organism evidence="3">
    <name type="scientific">Kwoniella dejecticola CBS 10117</name>
    <dbReference type="NCBI Taxonomy" id="1296121"/>
    <lineage>
        <taxon>Eukaryota</taxon>
        <taxon>Fungi</taxon>
        <taxon>Dikarya</taxon>
        <taxon>Basidiomycota</taxon>
        <taxon>Agaricomycotina</taxon>
        <taxon>Tremellomycetes</taxon>
        <taxon>Tremellales</taxon>
        <taxon>Cryptococcaceae</taxon>
        <taxon>Kwoniella</taxon>
    </lineage>
</organism>
<reference evidence="3" key="1">
    <citation type="submission" date="2013-07" db="EMBL/GenBank/DDBJ databases">
        <title>The Genome Sequence of Cryptococcus dejecticola CBS10117.</title>
        <authorList>
            <consortium name="The Broad Institute Genome Sequencing Platform"/>
            <person name="Cuomo C."/>
            <person name="Litvintseva A."/>
            <person name="Chen Y."/>
            <person name="Heitman J."/>
            <person name="Sun S."/>
            <person name="Springer D."/>
            <person name="Dromer F."/>
            <person name="Young S.K."/>
            <person name="Zeng Q."/>
            <person name="Gargeya S."/>
            <person name="Fitzgerald M."/>
            <person name="Abouelleil A."/>
            <person name="Alvarado L."/>
            <person name="Berlin A.M."/>
            <person name="Chapman S.B."/>
            <person name="Dewar J."/>
            <person name="Goldberg J."/>
            <person name="Griggs A."/>
            <person name="Gujja S."/>
            <person name="Hansen M."/>
            <person name="Howarth C."/>
            <person name="Imamovic A."/>
            <person name="Larimer J."/>
            <person name="McCowan C."/>
            <person name="Murphy C."/>
            <person name="Pearson M."/>
            <person name="Priest M."/>
            <person name="Roberts A."/>
            <person name="Saif S."/>
            <person name="Shea T."/>
            <person name="Sykes S."/>
            <person name="Wortman J."/>
            <person name="Nusbaum C."/>
            <person name="Birren B."/>
        </authorList>
    </citation>
    <scope>NUCLEOTIDE SEQUENCE [LARGE SCALE GENOMIC DNA]</scope>
    <source>
        <strain evidence="3">CBS 10117</strain>
    </source>
</reference>
<feature type="compositionally biased region" description="Basic and acidic residues" evidence="1">
    <location>
        <begin position="174"/>
        <end position="196"/>
    </location>
</feature>
<dbReference type="PANTHER" id="PTHR36223">
    <property type="entry name" value="BETA-LACTAMASE-TYPE TRANSPEPTIDASE FOLD DOMAIN CONTAINING PROTEIN"/>
    <property type="match status" value="1"/>
</dbReference>
<feature type="region of interest" description="Disordered" evidence="1">
    <location>
        <begin position="376"/>
        <end position="402"/>
    </location>
</feature>
<name>A0A1A6AA43_9TREE</name>
<feature type="region of interest" description="Disordered" evidence="1">
    <location>
        <begin position="328"/>
        <end position="350"/>
    </location>
</feature>
<dbReference type="OrthoDB" id="2565086at2759"/>
<protein>
    <recommendedName>
        <fullName evidence="2">DUF7918 domain-containing protein</fullName>
    </recommendedName>
</protein>
<dbReference type="VEuPathDB" id="FungiDB:I303_02951"/>
<dbReference type="AlphaFoldDB" id="A0A1A6AA43"/>
<gene>
    <name evidence="3" type="ORF">I303_02951</name>
</gene>
<evidence type="ECO:0000313" key="3">
    <source>
        <dbReference type="EMBL" id="OBR86930.1"/>
    </source>
</evidence>
<feature type="compositionally biased region" description="Acidic residues" evidence="1">
    <location>
        <begin position="261"/>
        <end position="272"/>
    </location>
</feature>
<dbReference type="PANTHER" id="PTHR36223:SF1">
    <property type="entry name" value="TRANSCRIPTION ELONGATION FACTOR EAF N-TERMINAL DOMAIN-CONTAINING PROTEIN"/>
    <property type="match status" value="1"/>
</dbReference>
<proteinExistence type="predicted"/>
<dbReference type="Pfam" id="PF25534">
    <property type="entry name" value="DUF7918"/>
    <property type="match status" value="1"/>
</dbReference>
<feature type="region of interest" description="Disordered" evidence="1">
    <location>
        <begin position="164"/>
        <end position="202"/>
    </location>
</feature>
<sequence>MLAPNSEAGFEAWVGRKDSPERLSEYQITHHLSTHEQPAYSECYLETIDEPFEIRISKRHVARGNHVQKKFGKNAHMGYRAECRVDGISLSYSCWKERYKDKCWNQVIERDEDGKSYSSSLKFAPLQTTDDPDQVTIDANKLQNLGLIEITLTRGYWVEQARNDARGQGKPKKWKNDVADEKMKKTTDRREIENQGHRHSYNFVPSTPVPEYKFVFKYRPRAALMIAGIIDEPPPPSPEPARKRQTKRKRGSLFIDPSVEREDDDDNEDDVDVDVDVKPKVKIEGKRVKYLEICLANIEGFLTIFEMPLMFKNVKLYQTVLPHPATQFRTPTPFSGGRQENRAKQSSPEIINPSSVLPQALLGGDESIEPLHWFHVAPSHPSRPNDDTTPASTSTPTSAFASASTIETRDHAILADEEVDMKERLWQGWTLDYGEAVKRGKECQMQVILSFQAGSEDPKLIKTHYNER</sequence>